<evidence type="ECO:0000256" key="6">
    <source>
        <dbReference type="ARBA" id="ARBA00022692"/>
    </source>
</evidence>
<dbReference type="KEGG" id="ruv:EC9_35930"/>
<keyword evidence="8 9" id="KW-0472">Membrane</keyword>
<evidence type="ECO:0000256" key="4">
    <source>
        <dbReference type="ARBA" id="ARBA00022475"/>
    </source>
</evidence>
<evidence type="ECO:0000256" key="9">
    <source>
        <dbReference type="SAM" id="Phobius"/>
    </source>
</evidence>
<evidence type="ECO:0000313" key="11">
    <source>
        <dbReference type="EMBL" id="QDS89394.1"/>
    </source>
</evidence>
<dbReference type="RefSeq" id="WP_145347092.1">
    <property type="nucleotide sequence ID" value="NZ_CP036261.1"/>
</dbReference>
<dbReference type="InterPro" id="IPR003362">
    <property type="entry name" value="Bact_transf"/>
</dbReference>
<dbReference type="GO" id="GO:0089702">
    <property type="term" value="F:undecaprenyl-phosphate glucose phosphotransferase activity"/>
    <property type="evidence" value="ECO:0007669"/>
    <property type="project" value="UniProtKB-EC"/>
</dbReference>
<dbReference type="Proteomes" id="UP000319557">
    <property type="component" value="Chromosome"/>
</dbReference>
<keyword evidence="12" id="KW-1185">Reference proteome</keyword>
<feature type="transmembrane region" description="Helical" evidence="9">
    <location>
        <begin position="66"/>
        <end position="86"/>
    </location>
</feature>
<accession>A0A517M3E9</accession>
<evidence type="ECO:0000256" key="7">
    <source>
        <dbReference type="ARBA" id="ARBA00022989"/>
    </source>
</evidence>
<dbReference type="NCBIfam" id="TIGR03025">
    <property type="entry name" value="EPS_sugtrans"/>
    <property type="match status" value="1"/>
</dbReference>
<comment type="similarity">
    <text evidence="3">Belongs to the bacterial sugar transferase family.</text>
</comment>
<dbReference type="Pfam" id="PF02397">
    <property type="entry name" value="Bac_transf"/>
    <property type="match status" value="1"/>
</dbReference>
<proteinExistence type="inferred from homology"/>
<evidence type="ECO:0000256" key="1">
    <source>
        <dbReference type="ARBA" id="ARBA00004141"/>
    </source>
</evidence>
<keyword evidence="6 9" id="KW-0812">Transmembrane</keyword>
<keyword evidence="7 9" id="KW-1133">Transmembrane helix</keyword>
<feature type="transmembrane region" description="Helical" evidence="9">
    <location>
        <begin position="107"/>
        <end position="128"/>
    </location>
</feature>
<evidence type="ECO:0000256" key="5">
    <source>
        <dbReference type="ARBA" id="ARBA00022679"/>
    </source>
</evidence>
<dbReference type="InterPro" id="IPR017475">
    <property type="entry name" value="EPS_sugar_tfrase"/>
</dbReference>
<feature type="domain" description="Bacterial sugar transferase" evidence="10">
    <location>
        <begin position="297"/>
        <end position="487"/>
    </location>
</feature>
<sequence>MTTMLMPSPSTSQRSTELQLDPNIAFYLGRRLLMQRIVTCLPLVVVDACVVSGLLALLAVVGAMPAAITSLSAGVVVPVSIGWGLLLASYRMYPAIGVNPAIELKRYTMASTIAACLLAIGVLGFVAFDLASVSMIVLLWIGCLVGLPIARYLARLQLAKTSWWGTRCIVVGDSATEYLNEQKPRQLTQLGYRVLGYVRCSEPYWDQEEGGVETIEYLGPAAELHDICRSLNAATLLVAADQCDYSEDAMGQLGLHIPRIERMEFCSVGFGHDRCPGLAPASHTENGLLQPGNLMLKRCIDLIAVLAAVPVLLPLMAAIGLSIRLSSPGPVFYRHSRVGRYGRTIRVWKFRTMVQNADQVLQSHLAENPELRREWELDHKLKQDPRVTRVGSFLRKTSLDELPQLINVLVGDMSLVGPRPIVTAEIEKYAEAYPLYVAVQPGLTGLWQVSGRNNTTYERRIELDRRYVSSWSVWLDCYILTRTIKTVAFCEGAY</sequence>
<organism evidence="11 12">
    <name type="scientific">Rosistilla ulvae</name>
    <dbReference type="NCBI Taxonomy" id="1930277"/>
    <lineage>
        <taxon>Bacteria</taxon>
        <taxon>Pseudomonadati</taxon>
        <taxon>Planctomycetota</taxon>
        <taxon>Planctomycetia</taxon>
        <taxon>Pirellulales</taxon>
        <taxon>Pirellulaceae</taxon>
        <taxon>Rosistilla</taxon>
    </lineage>
</organism>
<dbReference type="AlphaFoldDB" id="A0A517M3E9"/>
<evidence type="ECO:0000259" key="10">
    <source>
        <dbReference type="Pfam" id="PF02397"/>
    </source>
</evidence>
<dbReference type="OrthoDB" id="9766874at2"/>
<evidence type="ECO:0000256" key="3">
    <source>
        <dbReference type="ARBA" id="ARBA00006464"/>
    </source>
</evidence>
<evidence type="ECO:0000256" key="8">
    <source>
        <dbReference type="ARBA" id="ARBA00023136"/>
    </source>
</evidence>
<gene>
    <name evidence="11" type="primary">wcaJ_3</name>
    <name evidence="11" type="ORF">EC9_35930</name>
</gene>
<evidence type="ECO:0000256" key="2">
    <source>
        <dbReference type="ARBA" id="ARBA00004236"/>
    </source>
</evidence>
<keyword evidence="5 11" id="KW-0808">Transferase</keyword>
<reference evidence="11 12" key="1">
    <citation type="submission" date="2019-02" db="EMBL/GenBank/DDBJ databases">
        <title>Deep-cultivation of Planctomycetes and their phenomic and genomic characterization uncovers novel biology.</title>
        <authorList>
            <person name="Wiegand S."/>
            <person name="Jogler M."/>
            <person name="Boedeker C."/>
            <person name="Pinto D."/>
            <person name="Vollmers J."/>
            <person name="Rivas-Marin E."/>
            <person name="Kohn T."/>
            <person name="Peeters S.H."/>
            <person name="Heuer A."/>
            <person name="Rast P."/>
            <person name="Oberbeckmann S."/>
            <person name="Bunk B."/>
            <person name="Jeske O."/>
            <person name="Meyerdierks A."/>
            <person name="Storesund J.E."/>
            <person name="Kallscheuer N."/>
            <person name="Luecker S."/>
            <person name="Lage O.M."/>
            <person name="Pohl T."/>
            <person name="Merkel B.J."/>
            <person name="Hornburger P."/>
            <person name="Mueller R.-W."/>
            <person name="Bruemmer F."/>
            <person name="Labrenz M."/>
            <person name="Spormann A.M."/>
            <person name="Op den Camp H."/>
            <person name="Overmann J."/>
            <person name="Amann R."/>
            <person name="Jetten M.S.M."/>
            <person name="Mascher T."/>
            <person name="Medema M.H."/>
            <person name="Devos D.P."/>
            <person name="Kaster A.-K."/>
            <person name="Ovreas L."/>
            <person name="Rohde M."/>
            <person name="Galperin M.Y."/>
            <person name="Jogler C."/>
        </authorList>
    </citation>
    <scope>NUCLEOTIDE SEQUENCE [LARGE SCALE GENOMIC DNA]</scope>
    <source>
        <strain evidence="11 12">EC9</strain>
    </source>
</reference>
<dbReference type="EMBL" id="CP036261">
    <property type="protein sequence ID" value="QDS89394.1"/>
    <property type="molecule type" value="Genomic_DNA"/>
</dbReference>
<feature type="transmembrane region" description="Helical" evidence="9">
    <location>
        <begin position="302"/>
        <end position="323"/>
    </location>
</feature>
<keyword evidence="4" id="KW-1003">Cell membrane</keyword>
<name>A0A517M3E9_9BACT</name>
<comment type="subcellular location">
    <subcellularLocation>
        <location evidence="2">Cell membrane</location>
    </subcellularLocation>
    <subcellularLocation>
        <location evidence="1">Membrane</location>
        <topology evidence="1">Multi-pass membrane protein</topology>
    </subcellularLocation>
</comment>
<protein>
    <submittedName>
        <fullName evidence="11">UDP-glucose:undecaprenyl-phosphate glucose-1-phosphate transferase</fullName>
        <ecNumber evidence="11">2.7.8.31</ecNumber>
    </submittedName>
</protein>
<dbReference type="PANTHER" id="PTHR30576:SF4">
    <property type="entry name" value="UNDECAPRENYL-PHOSPHATE GALACTOSE PHOSPHOTRANSFERASE"/>
    <property type="match status" value="1"/>
</dbReference>
<feature type="transmembrane region" description="Helical" evidence="9">
    <location>
        <begin position="134"/>
        <end position="154"/>
    </location>
</feature>
<evidence type="ECO:0000313" key="12">
    <source>
        <dbReference type="Proteomes" id="UP000319557"/>
    </source>
</evidence>
<feature type="transmembrane region" description="Helical" evidence="9">
    <location>
        <begin position="37"/>
        <end position="60"/>
    </location>
</feature>
<dbReference type="PANTHER" id="PTHR30576">
    <property type="entry name" value="COLANIC BIOSYNTHESIS UDP-GLUCOSE LIPID CARRIER TRANSFERASE"/>
    <property type="match status" value="1"/>
</dbReference>
<dbReference type="GO" id="GO:0005886">
    <property type="term" value="C:plasma membrane"/>
    <property type="evidence" value="ECO:0007669"/>
    <property type="project" value="UniProtKB-SubCell"/>
</dbReference>
<dbReference type="EC" id="2.7.8.31" evidence="11"/>